<sequence length="197" mass="22986">MPEQQQTDGVGALEESVDSIPAKATDAVMHPAKIPIDETFRFEILIEKDDNFRLGHFRLYKAELLRAIDSASKLEEFREFFGSAKDMDNILRLYKDENKRREALNDLFWFGICYNRQAMDRLVSLASEVNKDLPVQIYQDIPPKALEWYYKMFTEDPLRMDKLTTLMYPAAVCEKLDDASYDHIVKAVMEIMERMGK</sequence>
<dbReference type="EMBL" id="UYRT01005737">
    <property type="protein sequence ID" value="VDK39309.1"/>
    <property type="molecule type" value="Genomic_DNA"/>
</dbReference>
<evidence type="ECO:0000313" key="2">
    <source>
        <dbReference type="Proteomes" id="UP000271098"/>
    </source>
</evidence>
<dbReference type="AlphaFoldDB" id="A0A183D3T4"/>
<dbReference type="OrthoDB" id="5903737at2759"/>
<evidence type="ECO:0000313" key="3">
    <source>
        <dbReference type="WBParaSite" id="GPUH_0000338101-mRNA-1"/>
    </source>
</evidence>
<proteinExistence type="predicted"/>
<name>A0A183D3T4_9BILA</name>
<dbReference type="WBParaSite" id="GPUH_0000338101-mRNA-1">
    <property type="protein sequence ID" value="GPUH_0000338101-mRNA-1"/>
    <property type="gene ID" value="GPUH_0000338101"/>
</dbReference>
<organism evidence="3">
    <name type="scientific">Gongylonema pulchrum</name>
    <dbReference type="NCBI Taxonomy" id="637853"/>
    <lineage>
        <taxon>Eukaryota</taxon>
        <taxon>Metazoa</taxon>
        <taxon>Ecdysozoa</taxon>
        <taxon>Nematoda</taxon>
        <taxon>Chromadorea</taxon>
        <taxon>Rhabditida</taxon>
        <taxon>Spirurina</taxon>
        <taxon>Spiruromorpha</taxon>
        <taxon>Spiruroidea</taxon>
        <taxon>Gongylonematidae</taxon>
        <taxon>Gongylonema</taxon>
    </lineage>
</organism>
<evidence type="ECO:0000313" key="1">
    <source>
        <dbReference type="EMBL" id="VDK39309.1"/>
    </source>
</evidence>
<reference evidence="1 2" key="2">
    <citation type="submission" date="2018-11" db="EMBL/GenBank/DDBJ databases">
        <authorList>
            <consortium name="Pathogen Informatics"/>
        </authorList>
    </citation>
    <scope>NUCLEOTIDE SEQUENCE [LARGE SCALE GENOMIC DNA]</scope>
</reference>
<keyword evidence="2" id="KW-1185">Reference proteome</keyword>
<accession>A0A183D3T4</accession>
<dbReference type="Proteomes" id="UP000271098">
    <property type="component" value="Unassembled WGS sequence"/>
</dbReference>
<gene>
    <name evidence="1" type="ORF">GPUH_LOCUS3375</name>
</gene>
<protein>
    <submittedName>
        <fullName evidence="3">DNA_ligase_aden domain-containing protein</fullName>
    </submittedName>
</protein>
<reference evidence="3" key="1">
    <citation type="submission" date="2016-06" db="UniProtKB">
        <authorList>
            <consortium name="WormBaseParasite"/>
        </authorList>
    </citation>
    <scope>IDENTIFICATION</scope>
</reference>